<name>A0ABN8LTK3_9CNID</name>
<feature type="signal peptide" evidence="1">
    <location>
        <begin position="1"/>
        <end position="16"/>
    </location>
</feature>
<comment type="caution">
    <text evidence="3">The sequence shown here is derived from an EMBL/GenBank/DDBJ whole genome shotgun (WGS) entry which is preliminary data.</text>
</comment>
<feature type="domain" description="Apple" evidence="2">
    <location>
        <begin position="30"/>
        <end position="95"/>
    </location>
</feature>
<evidence type="ECO:0000313" key="3">
    <source>
        <dbReference type="EMBL" id="CAH3018969.1"/>
    </source>
</evidence>
<keyword evidence="4" id="KW-1185">Reference proteome</keyword>
<evidence type="ECO:0000313" key="4">
    <source>
        <dbReference type="Proteomes" id="UP001159427"/>
    </source>
</evidence>
<evidence type="ECO:0000259" key="2">
    <source>
        <dbReference type="Pfam" id="PF00024"/>
    </source>
</evidence>
<organism evidence="3 4">
    <name type="scientific">Porites evermanni</name>
    <dbReference type="NCBI Taxonomy" id="104178"/>
    <lineage>
        <taxon>Eukaryota</taxon>
        <taxon>Metazoa</taxon>
        <taxon>Cnidaria</taxon>
        <taxon>Anthozoa</taxon>
        <taxon>Hexacorallia</taxon>
        <taxon>Scleractinia</taxon>
        <taxon>Fungiina</taxon>
        <taxon>Poritidae</taxon>
        <taxon>Porites</taxon>
    </lineage>
</organism>
<feature type="non-terminal residue" evidence="3">
    <location>
        <position position="108"/>
    </location>
</feature>
<dbReference type="Proteomes" id="UP001159427">
    <property type="component" value="Unassembled WGS sequence"/>
</dbReference>
<reference evidence="3 4" key="1">
    <citation type="submission" date="2022-05" db="EMBL/GenBank/DDBJ databases">
        <authorList>
            <consortium name="Genoscope - CEA"/>
            <person name="William W."/>
        </authorList>
    </citation>
    <scope>NUCLEOTIDE SEQUENCE [LARGE SCALE GENOMIC DNA]</scope>
</reference>
<proteinExistence type="predicted"/>
<feature type="chain" id="PRO_5046769979" description="Apple domain-containing protein" evidence="1">
    <location>
        <begin position="17"/>
        <end position="108"/>
    </location>
</feature>
<dbReference type="Pfam" id="PF00024">
    <property type="entry name" value="PAN_1"/>
    <property type="match status" value="1"/>
</dbReference>
<sequence>MFLSLVFYLAASTALSTEENFRSAYIINRENKRLAGQAVKKIDSSSLLSCSQTCLRYSWCTSTNFKKSFGKRCGTGNCELHKQVFSTIYDDTKLNDQPGSTFSMFLKV</sequence>
<gene>
    <name evidence="3" type="ORF">PEVE_00000532</name>
</gene>
<keyword evidence="1" id="KW-0732">Signal</keyword>
<dbReference type="EMBL" id="CALNXI010000102">
    <property type="protein sequence ID" value="CAH3018969.1"/>
    <property type="molecule type" value="Genomic_DNA"/>
</dbReference>
<evidence type="ECO:0000256" key="1">
    <source>
        <dbReference type="SAM" id="SignalP"/>
    </source>
</evidence>
<protein>
    <recommendedName>
        <fullName evidence="2">Apple domain-containing protein</fullName>
    </recommendedName>
</protein>
<accession>A0ABN8LTK3</accession>
<dbReference type="InterPro" id="IPR003609">
    <property type="entry name" value="Pan_app"/>
</dbReference>